<dbReference type="Proteomes" id="UP000254124">
    <property type="component" value="Unassembled WGS sequence"/>
</dbReference>
<sequence>MHTQTTQTKRFTQHVKCCEWYYDEIQNITNDAFLTDEEKLAVLDDLENRILTLAAPFLAAANKIKTTMEQMKK</sequence>
<dbReference type="AlphaFoldDB" id="A0A2X4TAK4"/>
<gene>
    <name evidence="2" type="ORF">AHX45_00135</name>
    <name evidence="1" type="ORF">DSQ81_22040</name>
    <name evidence="4" type="ORF">F4V61_03080</name>
    <name evidence="3" type="ORF">GBZ58_15455</name>
    <name evidence="6" type="ORF">NCTC7295_02627</name>
    <name evidence="7" type="ORF">NCTC7303_01765</name>
    <name evidence="8" type="ORF">NCTC7304_02584</name>
    <name evidence="5" type="ORF">NCTC7307_02713</name>
    <name evidence="9" type="ORF">NCTC8297_02836</name>
</gene>
<dbReference type="EMBL" id="LS483466">
    <property type="protein sequence ID" value="SQI24341.1"/>
    <property type="molecule type" value="Genomic_DNA"/>
</dbReference>
<dbReference type="Proteomes" id="UP000839688">
    <property type="component" value="Unassembled WGS sequence"/>
</dbReference>
<evidence type="ECO:0000313" key="7">
    <source>
        <dbReference type="EMBL" id="SUG29591.1"/>
    </source>
</evidence>
<reference evidence="4 15" key="5">
    <citation type="submission" date="2019-09" db="EMBL/GenBank/DDBJ databases">
        <title>Draft genome sequence of various Type strains from the CCUG.</title>
        <authorList>
            <person name="Pineiro-Iglesias B."/>
            <person name="Tunovic T."/>
            <person name="Unosson C."/>
            <person name="Inganas E."/>
            <person name="Ohlen M."/>
            <person name="Cardew S."/>
            <person name="Jensie-Markopoulos S."/>
            <person name="Salva-Serra F."/>
            <person name="Jaen-Luchoro D."/>
            <person name="Karlsson R."/>
            <person name="Svensson-Stadler L."/>
            <person name="Chun J."/>
            <person name="Moore E."/>
        </authorList>
    </citation>
    <scope>NUCLEOTIDE SEQUENCE [LARGE SCALE GENOMIC DNA]</scope>
    <source>
        <strain evidence="4 15">CCUG 6322T</strain>
    </source>
</reference>
<evidence type="ECO:0000313" key="10">
    <source>
        <dbReference type="Proteomes" id="UP000248731"/>
    </source>
</evidence>
<name>A0A2X4TAK4_SALER</name>
<dbReference type="Proteomes" id="UP000255443">
    <property type="component" value="Unassembled WGS sequence"/>
</dbReference>
<evidence type="ECO:0000313" key="5">
    <source>
        <dbReference type="EMBL" id="SQI24341.1"/>
    </source>
</evidence>
<dbReference type="Proteomes" id="UP000248731">
    <property type="component" value="Chromosome 1"/>
</dbReference>
<organism evidence="5 10">
    <name type="scientific">Salmonella enterica subsp. arizonae</name>
    <dbReference type="NCBI Taxonomy" id="59203"/>
    <lineage>
        <taxon>Bacteria</taxon>
        <taxon>Pseudomonadati</taxon>
        <taxon>Pseudomonadota</taxon>
        <taxon>Gammaproteobacteria</taxon>
        <taxon>Enterobacterales</taxon>
        <taxon>Enterobacteriaceae</taxon>
        <taxon>Salmonella</taxon>
    </lineage>
</organism>
<evidence type="ECO:0000313" key="3">
    <source>
        <dbReference type="EMBL" id="HAB4461925.1"/>
    </source>
</evidence>
<dbReference type="EMBL" id="UGXG01000002">
    <property type="protein sequence ID" value="SUG47564.1"/>
    <property type="molecule type" value="Genomic_DNA"/>
</dbReference>
<dbReference type="EMBL" id="AAIVIG010000048">
    <property type="protein sequence ID" value="ECI4938291.1"/>
    <property type="molecule type" value="Genomic_DNA"/>
</dbReference>
<protein>
    <submittedName>
        <fullName evidence="5">Uncharacterized protein</fullName>
    </submittedName>
</protein>
<dbReference type="EMBL" id="UGWZ01000001">
    <property type="protein sequence ID" value="SUG14973.1"/>
    <property type="molecule type" value="Genomic_DNA"/>
</dbReference>
<keyword evidence="10" id="KW-1185">Reference proteome</keyword>
<accession>A0A2X4TAK4</accession>
<dbReference type="EMBL" id="DAAGTC010000010">
    <property type="protein sequence ID" value="HAB4461925.1"/>
    <property type="molecule type" value="Genomic_DNA"/>
</dbReference>
<dbReference type="EMBL" id="VXJW01000001">
    <property type="protein sequence ID" value="KAA8665916.1"/>
    <property type="molecule type" value="Genomic_DNA"/>
</dbReference>
<dbReference type="Proteomes" id="UP000322837">
    <property type="component" value="Unassembled WGS sequence"/>
</dbReference>
<evidence type="ECO:0000313" key="1">
    <source>
        <dbReference type="EMBL" id="ECI4938291.1"/>
    </source>
</evidence>
<dbReference type="Proteomes" id="UP000254741">
    <property type="component" value="Unassembled WGS sequence"/>
</dbReference>
<evidence type="ECO:0000313" key="4">
    <source>
        <dbReference type="EMBL" id="KAA8665916.1"/>
    </source>
</evidence>
<evidence type="ECO:0000313" key="2">
    <source>
        <dbReference type="EMBL" id="EDH0568685.1"/>
    </source>
</evidence>
<evidence type="ECO:0000313" key="15">
    <source>
        <dbReference type="Proteomes" id="UP000322837"/>
    </source>
</evidence>
<evidence type="ECO:0000313" key="12">
    <source>
        <dbReference type="Proteomes" id="UP000254741"/>
    </source>
</evidence>
<dbReference type="Proteomes" id="UP000254762">
    <property type="component" value="Unassembled WGS sequence"/>
</dbReference>
<evidence type="ECO:0000313" key="11">
    <source>
        <dbReference type="Proteomes" id="UP000254124"/>
    </source>
</evidence>
<reference evidence="10 11" key="2">
    <citation type="submission" date="2018-06" db="EMBL/GenBank/DDBJ databases">
        <authorList>
            <consortium name="Pathogen Informatics"/>
            <person name="Doyle S."/>
        </authorList>
    </citation>
    <scope>NUCLEOTIDE SEQUENCE [LARGE SCALE GENOMIC DNA]</scope>
    <source>
        <strain evidence="6 11">NCTC7295</strain>
        <strain evidence="7 14">NCTC7303</strain>
        <strain evidence="8 13">NCTC7304</strain>
        <strain evidence="5 10">NCTC7307</strain>
        <strain evidence="9 12">NCTC8297</strain>
    </source>
</reference>
<reference evidence="2" key="3">
    <citation type="submission" date="2018-07" db="EMBL/GenBank/DDBJ databases">
        <authorList>
            <consortium name="GenomeTrakr network: Whole genome sequencing for foodborne pathogen traceback"/>
        </authorList>
    </citation>
    <scope>NUCLEOTIDE SEQUENCE</scope>
    <source>
        <strain evidence="2">FDA00001204</strain>
    </source>
</reference>
<reference evidence="3" key="6">
    <citation type="submission" date="2019-10" db="EMBL/GenBank/DDBJ databases">
        <authorList>
            <consortium name="NCBI Pathogen Detection Project"/>
        </authorList>
    </citation>
    <scope>NUCLEOTIDE SEQUENCE</scope>
    <source>
        <strain evidence="3">Salmonella enterica</strain>
    </source>
</reference>
<dbReference type="EMBL" id="UGXD01000002">
    <property type="protein sequence ID" value="SUG33116.1"/>
    <property type="molecule type" value="Genomic_DNA"/>
</dbReference>
<evidence type="ECO:0000313" key="14">
    <source>
        <dbReference type="Proteomes" id="UP000255443"/>
    </source>
</evidence>
<reference evidence="3" key="1">
    <citation type="journal article" date="2018" name="Genome Biol.">
        <title>SKESA: strategic k-mer extension for scrupulous assemblies.</title>
        <authorList>
            <person name="Souvorov A."/>
            <person name="Agarwala R."/>
            <person name="Lipman D.J."/>
        </authorList>
    </citation>
    <scope>NUCLEOTIDE SEQUENCE</scope>
    <source>
        <strain evidence="3">Salmonella enterica</strain>
    </source>
</reference>
<dbReference type="EMBL" id="AAMGFJ010000001">
    <property type="protein sequence ID" value="EDH0568685.1"/>
    <property type="molecule type" value="Genomic_DNA"/>
</dbReference>
<dbReference type="EMBL" id="UGXC01000002">
    <property type="protein sequence ID" value="SUG29591.1"/>
    <property type="molecule type" value="Genomic_DNA"/>
</dbReference>
<evidence type="ECO:0000313" key="8">
    <source>
        <dbReference type="EMBL" id="SUG33116.1"/>
    </source>
</evidence>
<evidence type="ECO:0000313" key="6">
    <source>
        <dbReference type="EMBL" id="SUG14973.1"/>
    </source>
</evidence>
<reference evidence="1" key="4">
    <citation type="submission" date="2018-07" db="EMBL/GenBank/DDBJ databases">
        <authorList>
            <person name="Ashton P.M."/>
            <person name="Dallman T."/>
            <person name="Nair S."/>
            <person name="De Pinna E."/>
            <person name="Peters T."/>
            <person name="Grant K."/>
        </authorList>
    </citation>
    <scope>NUCLEOTIDE SEQUENCE [LARGE SCALE GENOMIC DNA]</scope>
    <source>
        <strain evidence="1">475813</strain>
    </source>
</reference>
<evidence type="ECO:0000313" key="13">
    <source>
        <dbReference type="Proteomes" id="UP000254762"/>
    </source>
</evidence>
<evidence type="ECO:0000313" key="9">
    <source>
        <dbReference type="EMBL" id="SUG47564.1"/>
    </source>
</evidence>
<proteinExistence type="predicted"/>